<dbReference type="Proteomes" id="UP000639396">
    <property type="component" value="Unassembled WGS sequence"/>
</dbReference>
<evidence type="ECO:0000256" key="3">
    <source>
        <dbReference type="ARBA" id="ARBA00022679"/>
    </source>
</evidence>
<dbReference type="AlphaFoldDB" id="A0A927C7X6"/>
<evidence type="ECO:0000259" key="4">
    <source>
        <dbReference type="Pfam" id="PF08241"/>
    </source>
</evidence>
<protein>
    <submittedName>
        <fullName evidence="5">Class I SAM-dependent methyltransferase</fullName>
    </submittedName>
</protein>
<dbReference type="EMBL" id="JACXJA010000015">
    <property type="protein sequence ID" value="MBD2862830.1"/>
    <property type="molecule type" value="Genomic_DNA"/>
</dbReference>
<sequence length="251" mass="28619">MDNKERFSNRVEMYAKYRPSYPEAAMSYLYDTVGLSDDCTVADIGAGTGIFSKLLIARGIRVIAVEPNEPMRRAAESDLAGERNFRAVAGAAESTGLPDQSVDFIVCAQSFHWFNHAEARIEFHRILKPGGKAVLIWNSRLLKGTPFLEQYEQLLRTFGTDYAKTNHKNISREALTAFFHNGDMQEARFMNRYAHDFEQLSGRMQSSSYIPVSGDPAYEPMMVELRNVYERTNQDGVVFFDYETEVYWGEV</sequence>
<evidence type="ECO:0000256" key="2">
    <source>
        <dbReference type="ARBA" id="ARBA00022603"/>
    </source>
</evidence>
<proteinExistence type="inferred from homology"/>
<evidence type="ECO:0000313" key="6">
    <source>
        <dbReference type="Proteomes" id="UP000639396"/>
    </source>
</evidence>
<organism evidence="5 6">
    <name type="scientific">Paenibacillus oceani</name>
    <dbReference type="NCBI Taxonomy" id="2772510"/>
    <lineage>
        <taxon>Bacteria</taxon>
        <taxon>Bacillati</taxon>
        <taxon>Bacillota</taxon>
        <taxon>Bacilli</taxon>
        <taxon>Bacillales</taxon>
        <taxon>Paenibacillaceae</taxon>
        <taxon>Paenibacillus</taxon>
    </lineage>
</organism>
<comment type="similarity">
    <text evidence="1">Belongs to the methyltransferase superfamily.</text>
</comment>
<dbReference type="InterPro" id="IPR013216">
    <property type="entry name" value="Methyltransf_11"/>
</dbReference>
<reference evidence="5" key="1">
    <citation type="submission" date="2020-09" db="EMBL/GenBank/DDBJ databases">
        <title>A novel bacterium of genus Paenibacillus, isolated from South China Sea.</title>
        <authorList>
            <person name="Huang H."/>
            <person name="Mo K."/>
            <person name="Hu Y."/>
        </authorList>
    </citation>
    <scope>NUCLEOTIDE SEQUENCE</scope>
    <source>
        <strain evidence="5">IB182363</strain>
    </source>
</reference>
<gene>
    <name evidence="5" type="ORF">IDH45_12635</name>
</gene>
<dbReference type="CDD" id="cd02440">
    <property type="entry name" value="AdoMet_MTases"/>
    <property type="match status" value="1"/>
</dbReference>
<feature type="domain" description="Methyltransferase type 11" evidence="4">
    <location>
        <begin position="43"/>
        <end position="134"/>
    </location>
</feature>
<dbReference type="InterPro" id="IPR029063">
    <property type="entry name" value="SAM-dependent_MTases_sf"/>
</dbReference>
<dbReference type="InterPro" id="IPR051052">
    <property type="entry name" value="Diverse_substrate_MTase"/>
</dbReference>
<dbReference type="SUPFAM" id="SSF53335">
    <property type="entry name" value="S-adenosyl-L-methionine-dependent methyltransferases"/>
    <property type="match status" value="1"/>
</dbReference>
<dbReference type="RefSeq" id="WP_190928082.1">
    <property type="nucleotide sequence ID" value="NZ_JACXJA010000015.1"/>
</dbReference>
<keyword evidence="3" id="KW-0808">Transferase</keyword>
<accession>A0A927C7X6</accession>
<dbReference type="PANTHER" id="PTHR44942:SF4">
    <property type="entry name" value="METHYLTRANSFERASE TYPE 11 DOMAIN-CONTAINING PROTEIN"/>
    <property type="match status" value="1"/>
</dbReference>
<dbReference type="GO" id="GO:0008757">
    <property type="term" value="F:S-adenosylmethionine-dependent methyltransferase activity"/>
    <property type="evidence" value="ECO:0007669"/>
    <property type="project" value="InterPro"/>
</dbReference>
<dbReference type="Pfam" id="PF08241">
    <property type="entry name" value="Methyltransf_11"/>
    <property type="match status" value="1"/>
</dbReference>
<dbReference type="Gene3D" id="3.40.50.150">
    <property type="entry name" value="Vaccinia Virus protein VP39"/>
    <property type="match status" value="1"/>
</dbReference>
<evidence type="ECO:0000256" key="1">
    <source>
        <dbReference type="ARBA" id="ARBA00008361"/>
    </source>
</evidence>
<dbReference type="PANTHER" id="PTHR44942">
    <property type="entry name" value="METHYLTRANSF_11 DOMAIN-CONTAINING PROTEIN"/>
    <property type="match status" value="1"/>
</dbReference>
<name>A0A927C7X6_9BACL</name>
<keyword evidence="6" id="KW-1185">Reference proteome</keyword>
<comment type="caution">
    <text evidence="5">The sequence shown here is derived from an EMBL/GenBank/DDBJ whole genome shotgun (WGS) entry which is preliminary data.</text>
</comment>
<dbReference type="GO" id="GO:0032259">
    <property type="term" value="P:methylation"/>
    <property type="evidence" value="ECO:0007669"/>
    <property type="project" value="UniProtKB-KW"/>
</dbReference>
<evidence type="ECO:0000313" key="5">
    <source>
        <dbReference type="EMBL" id="MBD2862830.1"/>
    </source>
</evidence>
<keyword evidence="2 5" id="KW-0489">Methyltransferase</keyword>